<dbReference type="EMBL" id="BKCJ010004893">
    <property type="protein sequence ID" value="GEU63694.1"/>
    <property type="molecule type" value="Genomic_DNA"/>
</dbReference>
<protein>
    <submittedName>
        <fullName evidence="1">Uncharacterized protein</fullName>
    </submittedName>
</protein>
<name>A0A6L2LTR7_TANCI</name>
<comment type="caution">
    <text evidence="1">The sequence shown here is derived from an EMBL/GenBank/DDBJ whole genome shotgun (WGS) entry which is preliminary data.</text>
</comment>
<organism evidence="1">
    <name type="scientific">Tanacetum cinerariifolium</name>
    <name type="common">Dalmatian daisy</name>
    <name type="synonym">Chrysanthemum cinerariifolium</name>
    <dbReference type="NCBI Taxonomy" id="118510"/>
    <lineage>
        <taxon>Eukaryota</taxon>
        <taxon>Viridiplantae</taxon>
        <taxon>Streptophyta</taxon>
        <taxon>Embryophyta</taxon>
        <taxon>Tracheophyta</taxon>
        <taxon>Spermatophyta</taxon>
        <taxon>Magnoliopsida</taxon>
        <taxon>eudicotyledons</taxon>
        <taxon>Gunneridae</taxon>
        <taxon>Pentapetalae</taxon>
        <taxon>asterids</taxon>
        <taxon>campanulids</taxon>
        <taxon>Asterales</taxon>
        <taxon>Asteraceae</taxon>
        <taxon>Asteroideae</taxon>
        <taxon>Anthemideae</taxon>
        <taxon>Anthemidinae</taxon>
        <taxon>Tanacetum</taxon>
    </lineage>
</organism>
<proteinExistence type="predicted"/>
<reference evidence="1" key="1">
    <citation type="journal article" date="2019" name="Sci. Rep.">
        <title>Draft genome of Tanacetum cinerariifolium, the natural source of mosquito coil.</title>
        <authorList>
            <person name="Yamashiro T."/>
            <person name="Shiraishi A."/>
            <person name="Satake H."/>
            <person name="Nakayama K."/>
        </authorList>
    </citation>
    <scope>NUCLEOTIDE SEQUENCE</scope>
</reference>
<evidence type="ECO:0000313" key="1">
    <source>
        <dbReference type="EMBL" id="GEU63694.1"/>
    </source>
</evidence>
<sequence length="170" mass="19515">MIDYQYVVFTSANTAYQYPNFTKASTTRKSYTPYLKDLCMTRMNKQDFMYDTDDGASISGKSCEHFGWDLPKKDSPEVAGEVMEIANDQDEELFDQEVADDCLDDERVKERIPSKRIRDTHGEMVKDENPKKANKDPLVSLVRIVLKCAKINKIRTISTQDQKPQRKAGS</sequence>
<accession>A0A6L2LTR7</accession>
<dbReference type="AlphaFoldDB" id="A0A6L2LTR7"/>
<gene>
    <name evidence="1" type="ORF">Tci_035672</name>
</gene>